<accession>A0A8K0TGA2</accession>
<evidence type="ECO:0008006" key="3">
    <source>
        <dbReference type="Google" id="ProtNLM"/>
    </source>
</evidence>
<protein>
    <recommendedName>
        <fullName evidence="3">Heterokaryon incompatibility domain-containing protein</fullName>
    </recommendedName>
</protein>
<evidence type="ECO:0000313" key="2">
    <source>
        <dbReference type="Proteomes" id="UP000813385"/>
    </source>
</evidence>
<dbReference type="EMBL" id="JAGPXD010000003">
    <property type="protein sequence ID" value="KAH7363438.1"/>
    <property type="molecule type" value="Genomic_DNA"/>
</dbReference>
<gene>
    <name evidence="1" type="ORF">B0T11DRAFT_93717</name>
</gene>
<reference evidence="1" key="1">
    <citation type="journal article" date="2021" name="Nat. Commun.">
        <title>Genetic determinants of endophytism in the Arabidopsis root mycobiome.</title>
        <authorList>
            <person name="Mesny F."/>
            <person name="Miyauchi S."/>
            <person name="Thiergart T."/>
            <person name="Pickel B."/>
            <person name="Atanasova L."/>
            <person name="Karlsson M."/>
            <person name="Huettel B."/>
            <person name="Barry K.W."/>
            <person name="Haridas S."/>
            <person name="Chen C."/>
            <person name="Bauer D."/>
            <person name="Andreopoulos W."/>
            <person name="Pangilinan J."/>
            <person name="LaButti K."/>
            <person name="Riley R."/>
            <person name="Lipzen A."/>
            <person name="Clum A."/>
            <person name="Drula E."/>
            <person name="Henrissat B."/>
            <person name="Kohler A."/>
            <person name="Grigoriev I.V."/>
            <person name="Martin F.M."/>
            <person name="Hacquard S."/>
        </authorList>
    </citation>
    <scope>NUCLEOTIDE SEQUENCE</scope>
    <source>
        <strain evidence="1">MPI-CAGE-AT-0016</strain>
    </source>
</reference>
<evidence type="ECO:0000313" key="1">
    <source>
        <dbReference type="EMBL" id="KAH7363438.1"/>
    </source>
</evidence>
<dbReference type="OrthoDB" id="2426273at2759"/>
<organism evidence="1 2">
    <name type="scientific">Plectosphaerella cucumerina</name>
    <dbReference type="NCBI Taxonomy" id="40658"/>
    <lineage>
        <taxon>Eukaryota</taxon>
        <taxon>Fungi</taxon>
        <taxon>Dikarya</taxon>
        <taxon>Ascomycota</taxon>
        <taxon>Pezizomycotina</taxon>
        <taxon>Sordariomycetes</taxon>
        <taxon>Hypocreomycetidae</taxon>
        <taxon>Glomerellales</taxon>
        <taxon>Plectosphaerellaceae</taxon>
        <taxon>Plectosphaerella</taxon>
    </lineage>
</organism>
<proteinExistence type="predicted"/>
<name>A0A8K0TGA2_9PEZI</name>
<sequence length="416" mass="46827">MALIYTGAAQVLVLDRDLENLSLEENTADFLVASTVTSKWNTRCWTLQEGVLARECLFQFKDASITISMEDQAAKDRRRIFQSAVPVWEMIKDFYNDNLSSALRASGNVAEGVEGPFYGMEPAENISADVLSRALIEAARFVSGQRLPLVKFFYNSVQPDDLEFLARFADTWNLLGRRQTTLPKDLHAIFANLTNVSFAQLRDVEEPVQRTKVILNSLKRFPTEILYNEYDRPLAGKDCPDRWVPSHPGPEQVFGMTTLVPTPDGLFLEAKPGFQSGFTHTGIILANRGSMILSEFTVRINWEKMRDIMEVSLQCLAPENDELPRHVNQRACLSLDIHYTDPEQLKTGAAQVRGARFLILSESDPDSEGRVSVRTRFDCPVRGTIRSILGPSGVMAWTSQRCHLLPCTTCCRPTMR</sequence>
<dbReference type="PANTHER" id="PTHR39596">
    <property type="match status" value="1"/>
</dbReference>
<dbReference type="PANTHER" id="PTHR39596:SF4">
    <property type="entry name" value="HET DOMAIN PROTEIN (AFU_ORTHOLOGUE AFUA_3G03140)-RELATED"/>
    <property type="match status" value="1"/>
</dbReference>
<dbReference type="AlphaFoldDB" id="A0A8K0TGA2"/>
<dbReference type="Proteomes" id="UP000813385">
    <property type="component" value="Unassembled WGS sequence"/>
</dbReference>
<keyword evidence="2" id="KW-1185">Reference proteome</keyword>
<comment type="caution">
    <text evidence="1">The sequence shown here is derived from an EMBL/GenBank/DDBJ whole genome shotgun (WGS) entry which is preliminary data.</text>
</comment>